<dbReference type="EMBL" id="SPUM01000104">
    <property type="protein sequence ID" value="TFW30903.1"/>
    <property type="molecule type" value="Genomic_DNA"/>
</dbReference>
<protein>
    <recommendedName>
        <fullName evidence="4">Cache domain-containing protein</fullName>
    </recommendedName>
</protein>
<dbReference type="RefSeq" id="WP_135190601.1">
    <property type="nucleotide sequence ID" value="NZ_SPUM01000104.1"/>
</dbReference>
<evidence type="ECO:0000256" key="1">
    <source>
        <dbReference type="SAM" id="Phobius"/>
    </source>
</evidence>
<accession>A0A4Y9SZW0</accession>
<gene>
    <name evidence="2" type="ORF">E4O92_15300</name>
</gene>
<dbReference type="Proteomes" id="UP000297258">
    <property type="component" value="Unassembled WGS sequence"/>
</dbReference>
<dbReference type="AlphaFoldDB" id="A0A4Y9SZW0"/>
<dbReference type="OrthoDB" id="9814866at2"/>
<evidence type="ECO:0000313" key="2">
    <source>
        <dbReference type="EMBL" id="TFW30903.1"/>
    </source>
</evidence>
<keyword evidence="1" id="KW-0812">Transmembrane</keyword>
<feature type="transmembrane region" description="Helical" evidence="1">
    <location>
        <begin position="302"/>
        <end position="324"/>
    </location>
</feature>
<sequence>MTSPSSHATSRSLGAWLALAFVLLSMVLTLVLVEVVERAATAQLKTDIGHGLGELAMQTADKLDRGMFERYREVSLLAQRRDLIDPAADKIERRNILVGVQDTYGYYDWIGMADMEGRVQVAAHGLLEGADVSRRPWFQNALLGVYVGDVHEAKLLARVLPPPDVAPRRFVDIAFPYRDKDGKLLGVLGTHLSWQWAREVERSVVVPAAGRGKVEALIVDANGRVLLGPDGLQGTTLAQPSLRFAGERDNGYLVEDWPDGSYLVGFARTRGYGRYPGLGWTVLVRQNVDHAYLPVQQLRRQALWSGIGLALLFSLVGVVMARVLGGLAQRNPRETPPC</sequence>
<dbReference type="CDD" id="cd18774">
    <property type="entry name" value="PDC2_HK_sensor"/>
    <property type="match status" value="1"/>
</dbReference>
<keyword evidence="1" id="KW-0472">Membrane</keyword>
<organism evidence="2 3">
    <name type="scientific">Massilia horti</name>
    <dbReference type="NCBI Taxonomy" id="2562153"/>
    <lineage>
        <taxon>Bacteria</taxon>
        <taxon>Pseudomonadati</taxon>
        <taxon>Pseudomonadota</taxon>
        <taxon>Betaproteobacteria</taxon>
        <taxon>Burkholderiales</taxon>
        <taxon>Oxalobacteraceae</taxon>
        <taxon>Telluria group</taxon>
        <taxon>Massilia</taxon>
    </lineage>
</organism>
<keyword evidence="1" id="KW-1133">Transmembrane helix</keyword>
<proteinExistence type="predicted"/>
<dbReference type="Gene3D" id="3.30.450.20">
    <property type="entry name" value="PAS domain"/>
    <property type="match status" value="1"/>
</dbReference>
<evidence type="ECO:0000313" key="3">
    <source>
        <dbReference type="Proteomes" id="UP000297258"/>
    </source>
</evidence>
<reference evidence="2 3" key="1">
    <citation type="submission" date="2019-03" db="EMBL/GenBank/DDBJ databases">
        <title>Draft genome of Massilia hortus sp. nov., a novel bacterial species of the Oxalobacteraceae family.</title>
        <authorList>
            <person name="Peta V."/>
            <person name="Raths R."/>
            <person name="Bucking H."/>
        </authorList>
    </citation>
    <scope>NUCLEOTIDE SEQUENCE [LARGE SCALE GENOMIC DNA]</scope>
    <source>
        <strain evidence="2 3">ONC3</strain>
    </source>
</reference>
<comment type="caution">
    <text evidence="2">The sequence shown here is derived from an EMBL/GenBank/DDBJ whole genome shotgun (WGS) entry which is preliminary data.</text>
</comment>
<evidence type="ECO:0008006" key="4">
    <source>
        <dbReference type="Google" id="ProtNLM"/>
    </source>
</evidence>
<name>A0A4Y9SZW0_9BURK</name>
<keyword evidence="3" id="KW-1185">Reference proteome</keyword>